<evidence type="ECO:0000313" key="2">
    <source>
        <dbReference type="Proteomes" id="UP000472372"/>
    </source>
</evidence>
<dbReference type="Proteomes" id="UP000472372">
    <property type="component" value="Chromosome 12"/>
</dbReference>
<accession>A0A6S6WFX8</accession>
<dbReference type="EMBL" id="HG992988">
    <property type="protein sequence ID" value="CAE7219779.1"/>
    <property type="molecule type" value="Genomic_DNA"/>
</dbReference>
<gene>
    <name evidence="1" type="ORF">PTTW11_11218</name>
</gene>
<proteinExistence type="predicted"/>
<protein>
    <submittedName>
        <fullName evidence="1">Uncharacterized protein</fullName>
    </submittedName>
</protein>
<dbReference type="PANTHER" id="PTHR38248">
    <property type="entry name" value="FUNK1 6"/>
    <property type="match status" value="1"/>
</dbReference>
<name>A0A6S6WFX8_9PLEO</name>
<dbReference type="AlphaFoldDB" id="A0A6S6WFX8"/>
<reference evidence="1" key="1">
    <citation type="submission" date="2021-02" db="EMBL/GenBank/DDBJ databases">
        <authorList>
            <person name="Syme A R."/>
            <person name="Syme A R."/>
            <person name="Moolhuijzen P."/>
        </authorList>
    </citation>
    <scope>NUCLEOTIDE SEQUENCE</scope>
    <source>
        <strain evidence="1">W1-1</strain>
    </source>
</reference>
<sequence length="241" mass="27108">MTSAYLALRKRLIRWAMKVVQADYLYCAVPNAILDTQDLLVTLIYALQGLPAARLLHSQNGSKSLFHDLLRLNAAVGSDDFDTERVRPLLDAILKFQPDKFVWDAVYNAVTESTPPPRPTLSFQQTPLSINTGSFVNSTEHRKHVDDVLKAELGHLYVGIPSFFEAFFGDVAGLRPAAQAVFDKCQGGDSPLYWLASGWQGWPEGAKEKDVLSWFAPLIDWLLDLTEGYQPEFRVRRRLLA</sequence>
<organism evidence="1 2">
    <name type="scientific">Pyrenophora teres f. teres</name>
    <dbReference type="NCBI Taxonomy" id="97479"/>
    <lineage>
        <taxon>Eukaryota</taxon>
        <taxon>Fungi</taxon>
        <taxon>Dikarya</taxon>
        <taxon>Ascomycota</taxon>
        <taxon>Pezizomycotina</taxon>
        <taxon>Dothideomycetes</taxon>
        <taxon>Pleosporomycetidae</taxon>
        <taxon>Pleosporales</taxon>
        <taxon>Pleosporineae</taxon>
        <taxon>Pleosporaceae</taxon>
        <taxon>Pyrenophora</taxon>
    </lineage>
</organism>
<evidence type="ECO:0000313" key="1">
    <source>
        <dbReference type="EMBL" id="CAE7219779.1"/>
    </source>
</evidence>
<dbReference type="PANTHER" id="PTHR38248:SF2">
    <property type="entry name" value="FUNK1 11"/>
    <property type="match status" value="1"/>
</dbReference>